<dbReference type="CDD" id="cd01517">
    <property type="entry name" value="PAP_phosphatase"/>
    <property type="match status" value="1"/>
</dbReference>
<evidence type="ECO:0000256" key="3">
    <source>
        <dbReference type="ARBA" id="ARBA00022801"/>
    </source>
</evidence>
<name>A0ABN8JNY2_9HYPH</name>
<keyword evidence="4" id="KW-0460">Magnesium</keyword>
<evidence type="ECO:0000256" key="2">
    <source>
        <dbReference type="ARBA" id="ARBA00022723"/>
    </source>
</evidence>
<gene>
    <name evidence="5" type="ORF">MES5069_230177</name>
</gene>
<dbReference type="Gene3D" id="3.30.540.10">
    <property type="entry name" value="Fructose-1,6-Bisphosphatase, subunit A, domain 1"/>
    <property type="match status" value="1"/>
</dbReference>
<evidence type="ECO:0000313" key="5">
    <source>
        <dbReference type="EMBL" id="CAH2399844.1"/>
    </source>
</evidence>
<evidence type="ECO:0000313" key="6">
    <source>
        <dbReference type="Proteomes" id="UP001153050"/>
    </source>
</evidence>
<protein>
    <submittedName>
        <fullName evidence="5">Inositol monophosphatase and related sulfite synthesis enzyme</fullName>
    </submittedName>
</protein>
<keyword evidence="3" id="KW-0378">Hydrolase</keyword>
<dbReference type="PANTHER" id="PTHR20854">
    <property type="entry name" value="INOSITOL MONOPHOSPHATASE"/>
    <property type="match status" value="1"/>
</dbReference>
<evidence type="ECO:0000256" key="1">
    <source>
        <dbReference type="ARBA" id="ARBA00009759"/>
    </source>
</evidence>
<dbReference type="SUPFAM" id="SSF56655">
    <property type="entry name" value="Carbohydrate phosphatase"/>
    <property type="match status" value="1"/>
</dbReference>
<dbReference type="PRINTS" id="PR00377">
    <property type="entry name" value="IMPHPHTASES"/>
</dbReference>
<dbReference type="PROSITE" id="PS00629">
    <property type="entry name" value="IMP_1"/>
    <property type="match status" value="1"/>
</dbReference>
<dbReference type="Pfam" id="PF00459">
    <property type="entry name" value="Inositol_P"/>
    <property type="match status" value="1"/>
</dbReference>
<dbReference type="EMBL" id="CAKXZT010000117">
    <property type="protein sequence ID" value="CAH2399844.1"/>
    <property type="molecule type" value="Genomic_DNA"/>
</dbReference>
<accession>A0ABN8JNY2</accession>
<evidence type="ECO:0000256" key="4">
    <source>
        <dbReference type="ARBA" id="ARBA00022842"/>
    </source>
</evidence>
<keyword evidence="6" id="KW-1185">Reference proteome</keyword>
<organism evidence="5 6">
    <name type="scientific">Mesorhizobium escarrei</name>
    <dbReference type="NCBI Taxonomy" id="666018"/>
    <lineage>
        <taxon>Bacteria</taxon>
        <taxon>Pseudomonadati</taxon>
        <taxon>Pseudomonadota</taxon>
        <taxon>Alphaproteobacteria</taxon>
        <taxon>Hyphomicrobiales</taxon>
        <taxon>Phyllobacteriaceae</taxon>
        <taxon>Mesorhizobium</taxon>
    </lineage>
</organism>
<dbReference type="RefSeq" id="WP_254018060.1">
    <property type="nucleotide sequence ID" value="NZ_CAKXZT010000117.1"/>
</dbReference>
<dbReference type="PANTHER" id="PTHR20854:SF4">
    <property type="entry name" value="INOSITOL-1-MONOPHOSPHATASE-RELATED"/>
    <property type="match status" value="1"/>
</dbReference>
<dbReference type="Gene3D" id="3.40.190.80">
    <property type="match status" value="1"/>
</dbReference>
<sequence>MTFDDTAIDWLAKLLSDAAIAEIMPRFRRLDEGDVRQKTSAADLVTEADVSAERLITVRLRERYPQAMIVGEEACSDDPALLQGLGESDLAFVIDPVDGTFNFASGVPLFGVMLGVVVKGETVAGIIHDPVGKDWLIGARGAGSHIRHAHGTLEKVHVAEPAPISQMTGAVSWQYMPEPERSRLARNQTKSLSQFGYRCAAHEYRLLASGHAHFVVYNKLMPWDHLAGVLIHAEAGGYAARFDGSTYRPSDVGGGLLVAPDEASWRELRRELWAE</sequence>
<proteinExistence type="inferred from homology"/>
<keyword evidence="2" id="KW-0479">Metal-binding</keyword>
<dbReference type="Proteomes" id="UP001153050">
    <property type="component" value="Unassembled WGS sequence"/>
</dbReference>
<dbReference type="InterPro" id="IPR020583">
    <property type="entry name" value="Inositol_monoP_metal-BS"/>
</dbReference>
<dbReference type="InterPro" id="IPR000760">
    <property type="entry name" value="Inositol_monophosphatase-like"/>
</dbReference>
<comment type="similarity">
    <text evidence="1">Belongs to the inositol monophosphatase superfamily.</text>
</comment>
<reference evidence="5 6" key="1">
    <citation type="submission" date="2022-03" db="EMBL/GenBank/DDBJ databases">
        <authorList>
            <person name="Brunel B."/>
        </authorList>
    </citation>
    <scope>NUCLEOTIDE SEQUENCE [LARGE SCALE GENOMIC DNA]</scope>
    <source>
        <strain evidence="5">STM5069sample</strain>
    </source>
</reference>
<comment type="caution">
    <text evidence="5">The sequence shown here is derived from an EMBL/GenBank/DDBJ whole genome shotgun (WGS) entry which is preliminary data.</text>
</comment>